<dbReference type="InterPro" id="IPR023996">
    <property type="entry name" value="TonB-dep_OMP_SusC/RagA"/>
</dbReference>
<evidence type="ECO:0000256" key="1">
    <source>
        <dbReference type="ARBA" id="ARBA00004571"/>
    </source>
</evidence>
<dbReference type="KEGG" id="nia:A8C56_19770"/>
<keyword evidence="6 7" id="KW-0998">Cell outer membrane</keyword>
<dbReference type="EMBL" id="CP015772">
    <property type="protein sequence ID" value="ANH82925.1"/>
    <property type="molecule type" value="Genomic_DNA"/>
</dbReference>
<evidence type="ECO:0000256" key="6">
    <source>
        <dbReference type="ARBA" id="ARBA00023237"/>
    </source>
</evidence>
<keyword evidence="5 7" id="KW-0472">Membrane</keyword>
<feature type="chain" id="PRO_5008389929" evidence="8">
    <location>
        <begin position="22"/>
        <end position="1081"/>
    </location>
</feature>
<comment type="similarity">
    <text evidence="7">Belongs to the TonB-dependent receptor family.</text>
</comment>
<organism evidence="10 11">
    <name type="scientific">Niabella ginsenosidivorans</name>
    <dbReference type="NCBI Taxonomy" id="1176587"/>
    <lineage>
        <taxon>Bacteria</taxon>
        <taxon>Pseudomonadati</taxon>
        <taxon>Bacteroidota</taxon>
        <taxon>Chitinophagia</taxon>
        <taxon>Chitinophagales</taxon>
        <taxon>Chitinophagaceae</taxon>
        <taxon>Niabella</taxon>
    </lineage>
</organism>
<keyword evidence="3 7" id="KW-1134">Transmembrane beta strand</keyword>
<keyword evidence="4 7" id="KW-0812">Transmembrane</keyword>
<evidence type="ECO:0000259" key="9">
    <source>
        <dbReference type="Pfam" id="PF07715"/>
    </source>
</evidence>
<gene>
    <name evidence="10" type="ORF">A8C56_19770</name>
</gene>
<dbReference type="NCBIfam" id="TIGR04057">
    <property type="entry name" value="SusC_RagA_signa"/>
    <property type="match status" value="1"/>
</dbReference>
<dbReference type="OrthoDB" id="9768177at2"/>
<evidence type="ECO:0000313" key="11">
    <source>
        <dbReference type="Proteomes" id="UP000077667"/>
    </source>
</evidence>
<evidence type="ECO:0000256" key="4">
    <source>
        <dbReference type="ARBA" id="ARBA00022692"/>
    </source>
</evidence>
<comment type="subcellular location">
    <subcellularLocation>
        <location evidence="1 7">Cell outer membrane</location>
        <topology evidence="1 7">Multi-pass membrane protein</topology>
    </subcellularLocation>
</comment>
<dbReference type="InterPro" id="IPR012910">
    <property type="entry name" value="Plug_dom"/>
</dbReference>
<dbReference type="Gene3D" id="2.40.170.20">
    <property type="entry name" value="TonB-dependent receptor, beta-barrel domain"/>
    <property type="match status" value="1"/>
</dbReference>
<dbReference type="GO" id="GO:0009279">
    <property type="term" value="C:cell outer membrane"/>
    <property type="evidence" value="ECO:0007669"/>
    <property type="project" value="UniProtKB-SubCell"/>
</dbReference>
<sequence>MKRTRASVLLLLLFCFGFAMNGFSQGKMITGTVIDDKGNPVANVSVIVKGSTSGTSTNEEGKFTIAAKQGDVLELTSVGFKATTFKVGAEQDVSITLVSDVSNLTDVVVIGYGTARKKDLTGSVAVVDMKELKSQPAASPVEALQGKAAGVQIINDGSPGSTPQIRIRGFSTINNNDPLFIIDGMPYEGKLAWLSPNDIESMQVLKDASASSIYGARANNGVVIITTKKGRKGPPKVSLDAYYGVQSPNRETFPKYLNPMQFAEYLYTAFKNAGLTPGTTTTTGSNYGNDPDKPTLPEYLLAGSATGQNITAADADPSKYRYTQDASTFYQITKANQAGTNWMKEITHNAPMQNYQLTVLGGGENSSYAVSGGYLNQDGTIKYTGFKRYTIRANTNFTTLGGRLNIGESMQYSRDEGQGFATNVNTAGQYMGEGSPIGWTYRMQTIIPVYDIMGNFAGSKGSLLGNAENPLASLYRAKDNIWTDNQFFGTAFADLKIIEGLNLKTTYGILYNNYQGKNISYPNPEFSEGSYSNNPMSEGQGYQSNWTWTNTLTYKHRFNDKHDLTLMVGTEAVKEQSRVLSGSGNGFFVFGDLNYYYVGAASTNVSATSSGGFSTLFSTFGRADYAFKDKYLLSATFRRDGSSKFGPSHQYGNFPAGSAAWRVSNEEFMKSVSWINDLKLRAGYGETGNQSIPDFQYLRQFQSVINNSSYPINGTALSSGIWTNSYDNPDIKWEALKSWNAGFDFTVLNNKLDGTFDVYNRKTTDMLYRVPLPAQAAGGGLSPWVNVGSMSNKGFEFALNYHYINSVEDGFKFDAGVNFSRNINKVLELAPTVTNQVYGGFRSISTSILMPGQPLGAFYGYKVTGIYQSQQDIDNTPHYEGARVGGLKYADVSGADGKPDGIVDAFDRTIIGNPHPKFLYSLSFNASYKRFDLLMFFNGSYGNEIFDATRYYTDFSAFDGAVSTRMLDAWSPTNTGSMIPSPYRNPSAYELAANSYYIQPGSYFRMKNLQIGYNFKMNGNLKDKISALRVYISGTNLFTITKYSGLDPEITQFSSTFTAPGVDLGTYPASRQFLLGLNVTF</sequence>
<keyword evidence="8" id="KW-0732">Signal</keyword>
<reference evidence="10 11" key="1">
    <citation type="submission" date="2016-05" db="EMBL/GenBank/DDBJ databases">
        <title>Niabella ginsenosidivorans BS26 whole genome sequencing.</title>
        <authorList>
            <person name="Im W.T."/>
            <person name="Siddiqi M.Z."/>
        </authorList>
    </citation>
    <scope>NUCLEOTIDE SEQUENCE [LARGE SCALE GENOMIC DNA]</scope>
    <source>
        <strain evidence="10 11">BS26</strain>
    </source>
</reference>
<feature type="domain" description="TonB-dependent receptor plug" evidence="9">
    <location>
        <begin position="117"/>
        <end position="222"/>
    </location>
</feature>
<dbReference type="InterPro" id="IPR036942">
    <property type="entry name" value="Beta-barrel_TonB_sf"/>
</dbReference>
<dbReference type="InterPro" id="IPR039426">
    <property type="entry name" value="TonB-dep_rcpt-like"/>
</dbReference>
<protein>
    <submittedName>
        <fullName evidence="10">SusC/RagA family TonB-linked outer membrane protein</fullName>
    </submittedName>
</protein>
<dbReference type="STRING" id="1176587.A8C56_19770"/>
<evidence type="ECO:0000256" key="7">
    <source>
        <dbReference type="PROSITE-ProRule" id="PRU01360"/>
    </source>
</evidence>
<dbReference type="SUPFAM" id="SSF56935">
    <property type="entry name" value="Porins"/>
    <property type="match status" value="1"/>
</dbReference>
<dbReference type="InterPro" id="IPR023997">
    <property type="entry name" value="TonB-dep_OMP_SusC/RagA_CS"/>
</dbReference>
<proteinExistence type="inferred from homology"/>
<dbReference type="PROSITE" id="PS52016">
    <property type="entry name" value="TONB_DEPENDENT_REC_3"/>
    <property type="match status" value="1"/>
</dbReference>
<dbReference type="Gene3D" id="2.170.130.10">
    <property type="entry name" value="TonB-dependent receptor, plug domain"/>
    <property type="match status" value="1"/>
</dbReference>
<dbReference type="Gene3D" id="2.60.40.1120">
    <property type="entry name" value="Carboxypeptidase-like, regulatory domain"/>
    <property type="match status" value="1"/>
</dbReference>
<accession>A0A1A9I6G7</accession>
<evidence type="ECO:0000256" key="5">
    <source>
        <dbReference type="ARBA" id="ARBA00023136"/>
    </source>
</evidence>
<dbReference type="Proteomes" id="UP000077667">
    <property type="component" value="Chromosome"/>
</dbReference>
<evidence type="ECO:0000256" key="2">
    <source>
        <dbReference type="ARBA" id="ARBA00022448"/>
    </source>
</evidence>
<evidence type="ECO:0000256" key="8">
    <source>
        <dbReference type="SAM" id="SignalP"/>
    </source>
</evidence>
<dbReference type="AlphaFoldDB" id="A0A1A9I6G7"/>
<feature type="signal peptide" evidence="8">
    <location>
        <begin position="1"/>
        <end position="21"/>
    </location>
</feature>
<evidence type="ECO:0000313" key="10">
    <source>
        <dbReference type="EMBL" id="ANH82925.1"/>
    </source>
</evidence>
<dbReference type="InterPro" id="IPR037066">
    <property type="entry name" value="Plug_dom_sf"/>
</dbReference>
<dbReference type="SUPFAM" id="SSF49464">
    <property type="entry name" value="Carboxypeptidase regulatory domain-like"/>
    <property type="match status" value="1"/>
</dbReference>
<dbReference type="Pfam" id="PF13715">
    <property type="entry name" value="CarbopepD_reg_2"/>
    <property type="match status" value="1"/>
</dbReference>
<dbReference type="Pfam" id="PF07715">
    <property type="entry name" value="Plug"/>
    <property type="match status" value="1"/>
</dbReference>
<evidence type="ECO:0000256" key="3">
    <source>
        <dbReference type="ARBA" id="ARBA00022452"/>
    </source>
</evidence>
<name>A0A1A9I6G7_9BACT</name>
<dbReference type="RefSeq" id="WP_067759916.1">
    <property type="nucleotide sequence ID" value="NZ_CP015772.1"/>
</dbReference>
<dbReference type="NCBIfam" id="TIGR04056">
    <property type="entry name" value="OMP_RagA_SusC"/>
    <property type="match status" value="1"/>
</dbReference>
<dbReference type="InterPro" id="IPR008969">
    <property type="entry name" value="CarboxyPept-like_regulatory"/>
</dbReference>
<keyword evidence="11" id="KW-1185">Reference proteome</keyword>
<keyword evidence="2 7" id="KW-0813">Transport</keyword>